<sequence length="259" mass="30398">MKRYSSYGTKKALYVHLLNLTGLLNYDTRAYVTSLYLPGYYNAVEMSFTEENEFATLFENLLKCIEKCHLHQPNQLLKDSNFRNDITKCDLCKGAFLYSNMKFDEVPSMVQKFYVYLTKGLKIQKVSSLMKTLDVYQEYNISNKNIAEAMYLNIKDEDTFNRTVVTNYWFPSPIKKYYTLYVRKHIPNNLVDELEKLMKSGTLDKMKKSLTFLVHVNSFLQLDFFHQLNEPPLGLPRSYPLSLILEHKFKDWMISSPAG</sequence>
<dbReference type="KEGG" id="pgab:PGSY75_0028500"/>
<gene>
    <name evidence="1" type="ORF">PGSY75_0028500</name>
</gene>
<protein>
    <submittedName>
        <fullName evidence="1">Cytoadherence linked asexual protein</fullName>
    </submittedName>
</protein>
<dbReference type="InterPro" id="IPR005553">
    <property type="entry name" value="CLAG"/>
</dbReference>
<dbReference type="GO" id="GO:0020035">
    <property type="term" value="P:adhesion of symbiont to microvasculature"/>
    <property type="evidence" value="ECO:0007669"/>
    <property type="project" value="InterPro"/>
</dbReference>
<dbReference type="AlphaFoldDB" id="A0A151L2F6"/>
<dbReference type="VEuPathDB" id="PlasmoDB:PGSY75_0028500"/>
<organism evidence="1 2">
    <name type="scientific">Plasmodium gaboni</name>
    <dbReference type="NCBI Taxonomy" id="647221"/>
    <lineage>
        <taxon>Eukaryota</taxon>
        <taxon>Sar</taxon>
        <taxon>Alveolata</taxon>
        <taxon>Apicomplexa</taxon>
        <taxon>Aconoidasida</taxon>
        <taxon>Haemosporida</taxon>
        <taxon>Plasmodiidae</taxon>
        <taxon>Plasmodium</taxon>
        <taxon>Plasmodium (Laverania)</taxon>
    </lineage>
</organism>
<dbReference type="GeneID" id="29774014"/>
<accession>A0A151L2F6</accession>
<evidence type="ECO:0000313" key="1">
    <source>
        <dbReference type="EMBL" id="KYN93074.1"/>
    </source>
</evidence>
<dbReference type="EMBL" id="LVLB01000347">
    <property type="protein sequence ID" value="KYN93074.1"/>
    <property type="molecule type" value="Genomic_DNA"/>
</dbReference>
<evidence type="ECO:0000313" key="2">
    <source>
        <dbReference type="Proteomes" id="UP000076004"/>
    </source>
</evidence>
<dbReference type="RefSeq" id="XP_018638741.1">
    <property type="nucleotide sequence ID" value="XM_018783426.1"/>
</dbReference>
<proteinExistence type="predicted"/>
<dbReference type="VEuPathDB" id="PlasmoDB:PGABG01_0301400"/>
<dbReference type="Pfam" id="PF03805">
    <property type="entry name" value="CLAG"/>
    <property type="match status" value="1"/>
</dbReference>
<feature type="non-terminal residue" evidence="1">
    <location>
        <position position="259"/>
    </location>
</feature>
<dbReference type="Proteomes" id="UP000076004">
    <property type="component" value="Unassembled WGS sequence"/>
</dbReference>
<comment type="caution">
    <text evidence="1">The sequence shown here is derived from an EMBL/GenBank/DDBJ whole genome shotgun (WGS) entry which is preliminary data.</text>
</comment>
<reference evidence="1 2" key="1">
    <citation type="journal article" date="2016" name="Nat. Commun.">
        <title>Genomes of cryptic chimpanzee Plasmodium species reveal key evolutionary events leading to human malaria.</title>
        <authorList>
            <person name="Sundararaman S.A."/>
            <person name="Plenderleith L.J."/>
            <person name="Liu W."/>
            <person name="Loy D.E."/>
            <person name="Learn G.H."/>
            <person name="Li Y."/>
            <person name="Shaw K.S."/>
            <person name="Ayouba A."/>
            <person name="Peeters M."/>
            <person name="Speede S."/>
            <person name="Shaw G.M."/>
            <person name="Bushman F.D."/>
            <person name="Brisson D."/>
            <person name="Rayner J.C."/>
            <person name="Sharp P.M."/>
            <person name="Hahn B.H."/>
        </authorList>
    </citation>
    <scope>NUCLEOTIDE SEQUENCE [LARGE SCALE GENOMIC DNA]</scope>
    <source>
        <strain evidence="1 2">SY75</strain>
    </source>
</reference>
<feature type="non-terminal residue" evidence="1">
    <location>
        <position position="1"/>
    </location>
</feature>
<name>A0A151L2F6_9APIC</name>